<reference evidence="2 3" key="1">
    <citation type="submission" date="2018-01" db="EMBL/GenBank/DDBJ databases">
        <authorList>
            <person name="Gaut B.S."/>
            <person name="Morton B.R."/>
            <person name="Clegg M.T."/>
            <person name="Duvall M.R."/>
        </authorList>
    </citation>
    <scope>NUCLEOTIDE SEQUENCE [LARGE SCALE GENOMIC DNA]</scope>
    <source>
        <strain evidence="2">Cupriavidus taiwanensis LMG 19425</strain>
    </source>
</reference>
<evidence type="ECO:0000313" key="2">
    <source>
        <dbReference type="EMBL" id="SPK70832.1"/>
    </source>
</evidence>
<dbReference type="Pfam" id="PF10592">
    <property type="entry name" value="AIPR"/>
    <property type="match status" value="1"/>
</dbReference>
<protein>
    <submittedName>
        <fullName evidence="2">Abortive phage resistance protein</fullName>
    </submittedName>
</protein>
<sequence length="601" mass="66778">MIDMAALEPHYMTILKKVLADRFVRFLPPLLGNANPADQEAKQLSRAFSAFVLHKLLDISPDVAAASVVDDFNDKGIDAIHYHAPTETLYLLQTKLKASEQFRQDDALPFCEGIRLLLKPDFTAFNGNVQSRKAEIEGALDACCHIKLVVPYTGDGVSQTASDALQALLDDEDLDEERLVKQIDYYTATEIVRDLLAERAYRPVHTDIELQKCAKVENPRTTYYGIVRLADLVALHQTHGKALYERNIRYFLGSSRSDVNKAIKTTLHDNPASFFYLNNGVTAVCDDIQPKGKNPSNGLRKLKVRSLSIINGAQTVASAAEFVRQNPGRGIDDAKVMLTLIKASADSQFGKDVTKARNHQNPVQLANFASLDENQEKLRQEIAHLGFDYYYRPEDLAAGTNAITLDEALRSLALQQNDPRFAVWLKSEPARLANPDSAEYQALFNDSLPGVALVNAVLCYRAIRALVVGYEQNAPARSQERLIYRHGNHAIAAVMMKRLRNRIGAAAAIDAAMIPALISQPLDQLRQQTVDLGRQRLLLEGPLAYFRNQGNVAAFLADLMEAHFALTADPVIAQLRNIQSAADAYPRMRLIDYLSSRAQQL</sequence>
<evidence type="ECO:0000259" key="1">
    <source>
        <dbReference type="Pfam" id="PF10592"/>
    </source>
</evidence>
<feature type="domain" description="Abortive phage infection protein C-terminal" evidence="1">
    <location>
        <begin position="244"/>
        <end position="402"/>
    </location>
</feature>
<accession>A0A375IBV8</accession>
<dbReference type="InterPro" id="IPR018891">
    <property type="entry name" value="AIPR_C"/>
</dbReference>
<organism evidence="2 3">
    <name type="scientific">Cupriavidus taiwanensis</name>
    <dbReference type="NCBI Taxonomy" id="164546"/>
    <lineage>
        <taxon>Bacteria</taxon>
        <taxon>Pseudomonadati</taxon>
        <taxon>Pseudomonadota</taxon>
        <taxon>Betaproteobacteria</taxon>
        <taxon>Burkholderiales</taxon>
        <taxon>Burkholderiaceae</taxon>
        <taxon>Cupriavidus</taxon>
    </lineage>
</organism>
<dbReference type="AlphaFoldDB" id="A0A375IBV8"/>
<evidence type="ECO:0000313" key="3">
    <source>
        <dbReference type="Proteomes" id="UP000255505"/>
    </source>
</evidence>
<dbReference type="EMBL" id="LT991976">
    <property type="protein sequence ID" value="SPK70832.1"/>
    <property type="molecule type" value="Genomic_DNA"/>
</dbReference>
<dbReference type="Proteomes" id="UP000255505">
    <property type="component" value="Chromosome I"/>
</dbReference>
<gene>
    <name evidence="2" type="ORF">CT19425_30056</name>
</gene>
<proteinExistence type="predicted"/>
<name>A0A375IBV8_9BURK</name>